<organism evidence="1 2">
    <name type="scientific">Portunus trituberculatus</name>
    <name type="common">Swimming crab</name>
    <name type="synonym">Neptunus trituberculatus</name>
    <dbReference type="NCBI Taxonomy" id="210409"/>
    <lineage>
        <taxon>Eukaryota</taxon>
        <taxon>Metazoa</taxon>
        <taxon>Ecdysozoa</taxon>
        <taxon>Arthropoda</taxon>
        <taxon>Crustacea</taxon>
        <taxon>Multicrustacea</taxon>
        <taxon>Malacostraca</taxon>
        <taxon>Eumalacostraca</taxon>
        <taxon>Eucarida</taxon>
        <taxon>Decapoda</taxon>
        <taxon>Pleocyemata</taxon>
        <taxon>Brachyura</taxon>
        <taxon>Eubrachyura</taxon>
        <taxon>Portunoidea</taxon>
        <taxon>Portunidae</taxon>
        <taxon>Portuninae</taxon>
        <taxon>Portunus</taxon>
    </lineage>
</organism>
<protein>
    <submittedName>
        <fullName evidence="1">Uncharacterized protein</fullName>
    </submittedName>
</protein>
<keyword evidence="2" id="KW-1185">Reference proteome</keyword>
<reference evidence="1 2" key="1">
    <citation type="submission" date="2019-05" db="EMBL/GenBank/DDBJ databases">
        <title>Another draft genome of Portunus trituberculatus and its Hox gene families provides insights of decapod evolution.</title>
        <authorList>
            <person name="Jeong J.-H."/>
            <person name="Song I."/>
            <person name="Kim S."/>
            <person name="Choi T."/>
            <person name="Kim D."/>
            <person name="Ryu S."/>
            <person name="Kim W."/>
        </authorList>
    </citation>
    <scope>NUCLEOTIDE SEQUENCE [LARGE SCALE GENOMIC DNA]</scope>
    <source>
        <tissue evidence="1">Muscle</tissue>
    </source>
</reference>
<dbReference type="Proteomes" id="UP000324222">
    <property type="component" value="Unassembled WGS sequence"/>
</dbReference>
<evidence type="ECO:0000313" key="1">
    <source>
        <dbReference type="EMBL" id="MPC97842.1"/>
    </source>
</evidence>
<proteinExistence type="predicted"/>
<accession>A0A5B7JP41</accession>
<sequence length="15" mass="1633">MPIPSKHKADYDAGC</sequence>
<gene>
    <name evidence="1" type="ORF">E2C01_093179</name>
</gene>
<name>A0A5B7JP41_PORTR</name>
<comment type="caution">
    <text evidence="1">The sequence shown here is derived from an EMBL/GenBank/DDBJ whole genome shotgun (WGS) entry which is preliminary data.</text>
</comment>
<evidence type="ECO:0000313" key="2">
    <source>
        <dbReference type="Proteomes" id="UP000324222"/>
    </source>
</evidence>
<dbReference type="EMBL" id="VSRR010111683">
    <property type="protein sequence ID" value="MPC97842.1"/>
    <property type="molecule type" value="Genomic_DNA"/>
</dbReference>